<keyword evidence="4" id="KW-0479">Metal-binding</keyword>
<reference evidence="16" key="3">
    <citation type="submission" date="2025-09" db="UniProtKB">
        <authorList>
            <consortium name="Ensembl"/>
        </authorList>
    </citation>
    <scope>IDENTIFICATION</scope>
</reference>
<reference evidence="16 17" key="1">
    <citation type="journal article" date="2019" name="Proc. Natl. Acad. Sci. U.S.A.">
        <title>Regulatory changes in pterin and carotenoid genes underlie balanced color polymorphisms in the wall lizard.</title>
        <authorList>
            <person name="Andrade P."/>
            <person name="Pinho C."/>
            <person name="Perez I de Lanuza G."/>
            <person name="Afonso S."/>
            <person name="Brejcha J."/>
            <person name="Rubin C.J."/>
            <person name="Wallerman O."/>
            <person name="Pereira P."/>
            <person name="Sabatino S.J."/>
            <person name="Bellati A."/>
            <person name="Pellitteri-Rosa D."/>
            <person name="Bosakova Z."/>
            <person name="Bunikis I."/>
            <person name="Carretero M.A."/>
            <person name="Feiner N."/>
            <person name="Marsik P."/>
            <person name="Pauperio F."/>
            <person name="Salvi D."/>
            <person name="Soler L."/>
            <person name="While G.M."/>
            <person name="Uller T."/>
            <person name="Font E."/>
            <person name="Andersson L."/>
            <person name="Carneiro M."/>
        </authorList>
    </citation>
    <scope>NUCLEOTIDE SEQUENCE</scope>
</reference>
<evidence type="ECO:0000313" key="16">
    <source>
        <dbReference type="Ensembl" id="ENSPMRP00000000400.1"/>
    </source>
</evidence>
<dbReference type="InterPro" id="IPR003309">
    <property type="entry name" value="SCAN_dom"/>
</dbReference>
<dbReference type="Pfam" id="PF13465">
    <property type="entry name" value="zf-H2C2_2"/>
    <property type="match status" value="1"/>
</dbReference>
<dbReference type="GO" id="GO:0000981">
    <property type="term" value="F:DNA-binding transcription factor activity, RNA polymerase II-specific"/>
    <property type="evidence" value="ECO:0007669"/>
    <property type="project" value="TreeGrafter"/>
</dbReference>
<dbReference type="Proteomes" id="UP000472272">
    <property type="component" value="Chromosome 2"/>
</dbReference>
<dbReference type="InterPro" id="IPR013087">
    <property type="entry name" value="Znf_C2H2_type"/>
</dbReference>
<dbReference type="Pfam" id="PF02023">
    <property type="entry name" value="SCAN"/>
    <property type="match status" value="1"/>
</dbReference>
<evidence type="ECO:0000256" key="9">
    <source>
        <dbReference type="ARBA" id="ARBA00023125"/>
    </source>
</evidence>
<dbReference type="SUPFAM" id="SSF57667">
    <property type="entry name" value="beta-beta-alpha zinc fingers"/>
    <property type="match status" value="3"/>
</dbReference>
<evidence type="ECO:0000256" key="4">
    <source>
        <dbReference type="ARBA" id="ARBA00022723"/>
    </source>
</evidence>
<evidence type="ECO:0000256" key="8">
    <source>
        <dbReference type="ARBA" id="ARBA00023015"/>
    </source>
</evidence>
<feature type="domain" description="C2H2-type" evidence="14">
    <location>
        <begin position="316"/>
        <end position="343"/>
    </location>
</feature>
<dbReference type="Pfam" id="PF00096">
    <property type="entry name" value="zf-C2H2"/>
    <property type="match status" value="2"/>
</dbReference>
<comment type="similarity">
    <text evidence="3">Belongs to the krueppel C2H2-type zinc-finger protein family.</text>
</comment>
<feature type="domain" description="C2H2-type" evidence="14">
    <location>
        <begin position="372"/>
        <end position="399"/>
    </location>
</feature>
<dbReference type="SMART" id="SM00431">
    <property type="entry name" value="SCAN"/>
    <property type="match status" value="1"/>
</dbReference>
<dbReference type="InterPro" id="IPR036236">
    <property type="entry name" value="Znf_C2H2_sf"/>
</dbReference>
<keyword evidence="11" id="KW-0539">Nucleus</keyword>
<dbReference type="GO" id="GO:0005634">
    <property type="term" value="C:nucleus"/>
    <property type="evidence" value="ECO:0007669"/>
    <property type="project" value="UniProtKB-SubCell"/>
</dbReference>
<keyword evidence="5" id="KW-0677">Repeat</keyword>
<keyword evidence="17" id="KW-1185">Reference proteome</keyword>
<keyword evidence="6 12" id="KW-0863">Zinc-finger</keyword>
<evidence type="ECO:0000256" key="11">
    <source>
        <dbReference type="ARBA" id="ARBA00023242"/>
    </source>
</evidence>
<accession>A0A670HM50</accession>
<dbReference type="AlphaFoldDB" id="A0A670HM50"/>
<dbReference type="PROSITE" id="PS00028">
    <property type="entry name" value="ZINC_FINGER_C2H2_1"/>
    <property type="match status" value="4"/>
</dbReference>
<evidence type="ECO:0000259" key="15">
    <source>
        <dbReference type="PROSITE" id="PS50804"/>
    </source>
</evidence>
<feature type="region of interest" description="Disordered" evidence="13">
    <location>
        <begin position="444"/>
        <end position="478"/>
    </location>
</feature>
<dbReference type="SUPFAM" id="SSF47353">
    <property type="entry name" value="Retrovirus capsid dimerization domain-like"/>
    <property type="match status" value="1"/>
</dbReference>
<evidence type="ECO:0000256" key="5">
    <source>
        <dbReference type="ARBA" id="ARBA00022737"/>
    </source>
</evidence>
<dbReference type="InterPro" id="IPR038269">
    <property type="entry name" value="SCAN_sf"/>
</dbReference>
<proteinExistence type="inferred from homology"/>
<evidence type="ECO:0000256" key="13">
    <source>
        <dbReference type="SAM" id="MobiDB-lite"/>
    </source>
</evidence>
<feature type="region of interest" description="Disordered" evidence="13">
    <location>
        <begin position="239"/>
        <end position="283"/>
    </location>
</feature>
<feature type="compositionally biased region" description="Polar residues" evidence="13">
    <location>
        <begin position="469"/>
        <end position="478"/>
    </location>
</feature>
<feature type="domain" description="SCAN box" evidence="15">
    <location>
        <begin position="50"/>
        <end position="125"/>
    </location>
</feature>
<evidence type="ECO:0000256" key="1">
    <source>
        <dbReference type="ARBA" id="ARBA00003767"/>
    </source>
</evidence>
<dbReference type="Gene3D" id="1.10.4020.10">
    <property type="entry name" value="DNA breaking-rejoining enzymes"/>
    <property type="match status" value="1"/>
</dbReference>
<keyword evidence="7" id="KW-0862">Zinc</keyword>
<evidence type="ECO:0000256" key="12">
    <source>
        <dbReference type="PROSITE-ProRule" id="PRU00042"/>
    </source>
</evidence>
<evidence type="ECO:0008006" key="18">
    <source>
        <dbReference type="Google" id="ProtNLM"/>
    </source>
</evidence>
<dbReference type="PANTHER" id="PTHR23226">
    <property type="entry name" value="ZINC FINGER AND SCAN DOMAIN-CONTAINING"/>
    <property type="match status" value="1"/>
</dbReference>
<feature type="domain" description="C2H2-type" evidence="14">
    <location>
        <begin position="295"/>
        <end position="315"/>
    </location>
</feature>
<evidence type="ECO:0000259" key="14">
    <source>
        <dbReference type="PROSITE" id="PS50157"/>
    </source>
</evidence>
<dbReference type="GeneTree" id="ENSGT00940000154715"/>
<dbReference type="GO" id="GO:0000978">
    <property type="term" value="F:RNA polymerase II cis-regulatory region sequence-specific DNA binding"/>
    <property type="evidence" value="ECO:0007669"/>
    <property type="project" value="TreeGrafter"/>
</dbReference>
<dbReference type="FunFam" id="3.30.160.60:FF:002402">
    <property type="entry name" value="Zinc finger protein 347"/>
    <property type="match status" value="1"/>
</dbReference>
<keyword evidence="10" id="KW-0804">Transcription</keyword>
<dbReference type="PANTHER" id="PTHR23226:SF377">
    <property type="entry name" value="ZINC FINGER AND SCAN DOMAIN-CONTAINING PROTEIN 20"/>
    <property type="match status" value="1"/>
</dbReference>
<dbReference type="SMART" id="SM00355">
    <property type="entry name" value="ZnF_C2H2"/>
    <property type="match status" value="4"/>
</dbReference>
<sequence>MNIYYYILRLLNFYHRSTWVLSFSPCLLQQNLFCGTGDTLTLSLPPGAVLKQRMKVEEPDPDETCTRLRELCHQWLKPERHSKEQILELVILEQFLAVLPPEMQSWVNECRPETCAQVVALAEEFLLRQQEDERLGGKVRVRPSSVLSTRIGRGSAGFSGRGHSHLLHYKIFITHTQKTPPVKPDFCPLSLLAEDNNTWIISPTLACSAGTRRKERNHPGNTEELAPFVALSREDEQNIASPAEDSESLQGNEPEAQGGKFINSQGGYEDLDDSIAPQPANPHRGEAVQMLGLRESFSQRSHLILHERTHTGEKPYKCSDCGKSFSQRPHLVKHERIHTGEKPYKCPYCGKSFSDRSTLTTHKRTHTGEKPYSCADCGKSFSDRSSLIAHNRTHTGEKPYKCSECGKSFSHQSTLIRHERIHNGDKTLKCLEAGKNAVSVLGADKRPRLGDKPPVPLTNSVSWGEPLSLSLSNAPSEK</sequence>
<dbReference type="PROSITE" id="PS50804">
    <property type="entry name" value="SCAN_BOX"/>
    <property type="match status" value="1"/>
</dbReference>
<dbReference type="FunFam" id="3.30.160.60:FF:002343">
    <property type="entry name" value="Zinc finger protein 33A"/>
    <property type="match status" value="2"/>
</dbReference>
<evidence type="ECO:0000256" key="2">
    <source>
        <dbReference type="ARBA" id="ARBA00004123"/>
    </source>
</evidence>
<organism evidence="16 17">
    <name type="scientific">Podarcis muralis</name>
    <name type="common">Wall lizard</name>
    <name type="synonym">Lacerta muralis</name>
    <dbReference type="NCBI Taxonomy" id="64176"/>
    <lineage>
        <taxon>Eukaryota</taxon>
        <taxon>Metazoa</taxon>
        <taxon>Chordata</taxon>
        <taxon>Craniata</taxon>
        <taxon>Vertebrata</taxon>
        <taxon>Euteleostomi</taxon>
        <taxon>Lepidosauria</taxon>
        <taxon>Squamata</taxon>
        <taxon>Bifurcata</taxon>
        <taxon>Unidentata</taxon>
        <taxon>Episquamata</taxon>
        <taxon>Laterata</taxon>
        <taxon>Lacertibaenia</taxon>
        <taxon>Lacertidae</taxon>
        <taxon>Podarcis</taxon>
    </lineage>
</organism>
<evidence type="ECO:0000313" key="17">
    <source>
        <dbReference type="Proteomes" id="UP000472272"/>
    </source>
</evidence>
<keyword evidence="8" id="KW-0805">Transcription regulation</keyword>
<comment type="function">
    <text evidence="1">May be involved in transcriptional regulation.</text>
</comment>
<evidence type="ECO:0000256" key="6">
    <source>
        <dbReference type="ARBA" id="ARBA00022771"/>
    </source>
</evidence>
<protein>
    <recommendedName>
        <fullName evidence="18">Zinc finger protein 394</fullName>
    </recommendedName>
</protein>
<name>A0A670HM50_PODMU</name>
<evidence type="ECO:0000256" key="3">
    <source>
        <dbReference type="ARBA" id="ARBA00006991"/>
    </source>
</evidence>
<dbReference type="FunFam" id="3.30.160.60:FF:000987">
    <property type="entry name" value="Zinc finger protein 275"/>
    <property type="match status" value="1"/>
</dbReference>
<dbReference type="FunFam" id="3.30.160.60:FF:000358">
    <property type="entry name" value="zinc finger protein 24"/>
    <property type="match status" value="1"/>
</dbReference>
<reference evidence="16" key="2">
    <citation type="submission" date="2025-08" db="UniProtKB">
        <authorList>
            <consortium name="Ensembl"/>
        </authorList>
    </citation>
    <scope>IDENTIFICATION</scope>
</reference>
<feature type="domain" description="C2H2-type" evidence="14">
    <location>
        <begin position="400"/>
        <end position="427"/>
    </location>
</feature>
<dbReference type="CDD" id="cd07936">
    <property type="entry name" value="SCAN"/>
    <property type="match status" value="1"/>
</dbReference>
<feature type="domain" description="C2H2-type" evidence="14">
    <location>
        <begin position="344"/>
        <end position="371"/>
    </location>
</feature>
<keyword evidence="9" id="KW-0238">DNA-binding</keyword>
<comment type="subcellular location">
    <subcellularLocation>
        <location evidence="2">Nucleus</location>
    </subcellularLocation>
</comment>
<dbReference type="PROSITE" id="PS50157">
    <property type="entry name" value="ZINC_FINGER_C2H2_2"/>
    <property type="match status" value="5"/>
</dbReference>
<dbReference type="Ensembl" id="ENSPMRT00000000423.1">
    <property type="protein sequence ID" value="ENSPMRP00000000400.1"/>
    <property type="gene ID" value="ENSPMRG00000000298.1"/>
</dbReference>
<evidence type="ECO:0000256" key="10">
    <source>
        <dbReference type="ARBA" id="ARBA00023163"/>
    </source>
</evidence>
<dbReference type="Gene3D" id="3.30.160.60">
    <property type="entry name" value="Classic Zinc Finger"/>
    <property type="match status" value="5"/>
</dbReference>
<dbReference type="GO" id="GO:0008270">
    <property type="term" value="F:zinc ion binding"/>
    <property type="evidence" value="ECO:0007669"/>
    <property type="project" value="UniProtKB-KW"/>
</dbReference>
<evidence type="ECO:0000256" key="7">
    <source>
        <dbReference type="ARBA" id="ARBA00022833"/>
    </source>
</evidence>